<dbReference type="Proteomes" id="UP000216033">
    <property type="component" value="Unassembled WGS sequence"/>
</dbReference>
<reference evidence="2 3" key="1">
    <citation type="submission" date="2017-04" db="EMBL/GenBank/DDBJ databases">
        <title>Kefir bacterial isolates.</title>
        <authorList>
            <person name="Kim Y."/>
            <person name="Blasche S."/>
            <person name="Patil K.R."/>
        </authorList>
    </citation>
    <scope>NUCLEOTIDE SEQUENCE [LARGE SCALE GENOMIC DNA]</scope>
    <source>
        <strain evidence="2 3">KR-2</strain>
    </source>
</reference>
<evidence type="ECO:0000256" key="1">
    <source>
        <dbReference type="SAM" id="Phobius"/>
    </source>
</evidence>
<dbReference type="AlphaFoldDB" id="A0A270BQ98"/>
<evidence type="ECO:0000313" key="2">
    <source>
        <dbReference type="EMBL" id="PAL27190.1"/>
    </source>
</evidence>
<feature type="transmembrane region" description="Helical" evidence="1">
    <location>
        <begin position="172"/>
        <end position="193"/>
    </location>
</feature>
<organism evidence="2 3">
    <name type="scientific">Acetobacter syzygii</name>
    <dbReference type="NCBI Taxonomy" id="146476"/>
    <lineage>
        <taxon>Bacteria</taxon>
        <taxon>Pseudomonadati</taxon>
        <taxon>Pseudomonadota</taxon>
        <taxon>Alphaproteobacteria</taxon>
        <taxon>Acetobacterales</taxon>
        <taxon>Acetobacteraceae</taxon>
        <taxon>Acetobacter</taxon>
    </lineage>
</organism>
<dbReference type="EMBL" id="NDFP01000003">
    <property type="protein sequence ID" value="PAL27190.1"/>
    <property type="molecule type" value="Genomic_DNA"/>
</dbReference>
<feature type="transmembrane region" description="Helical" evidence="1">
    <location>
        <begin position="141"/>
        <end position="160"/>
    </location>
</feature>
<name>A0A270BQ98_9PROT</name>
<keyword evidence="1" id="KW-0812">Transmembrane</keyword>
<protein>
    <submittedName>
        <fullName evidence="2">Uncharacterized protein</fullName>
    </submittedName>
</protein>
<dbReference type="GeneID" id="98301737"/>
<keyword evidence="1" id="KW-0472">Membrane</keyword>
<comment type="caution">
    <text evidence="2">The sequence shown here is derived from an EMBL/GenBank/DDBJ whole genome shotgun (WGS) entry which is preliminary data.</text>
</comment>
<dbReference type="RefSeq" id="WP_048853128.1">
    <property type="nucleotide sequence ID" value="NZ_BAMZ01000006.1"/>
</dbReference>
<accession>A0A270BQ98</accession>
<proteinExistence type="predicted"/>
<keyword evidence="1" id="KW-1133">Transmembrane helix</keyword>
<feature type="transmembrane region" description="Helical" evidence="1">
    <location>
        <begin position="227"/>
        <end position="250"/>
    </location>
</feature>
<evidence type="ECO:0000313" key="3">
    <source>
        <dbReference type="Proteomes" id="UP000216033"/>
    </source>
</evidence>
<sequence length="273" mass="30104">MDAVIDRHRMWFNTLTGQVASVQKWSSTTVTSSGGGGYVHPQYGGVVSAPTISSNVQNHQTFWIVAPDGQEIQIDQDGIKGDFPCREGQSVSVIWGGKKGKQNGKFLALRNNVTHQIGYFSDNVYTEVFSEIGTSWVKLTAFYALFIVAYFFALLMVIQGGNHHSHDGDPRAVIALVLFGVILIGGFFHAYSVRQSLLTRYRKYVLAMLDKTDGTENVFGRTEARGVIFSFIVPLLPSAIVLLLGFAYAYHPKNEASPSVVRESPVGMDNMKE</sequence>
<keyword evidence="3" id="KW-1185">Reference proteome</keyword>
<gene>
    <name evidence="2" type="ORF">B9K05_04240</name>
</gene>
<dbReference type="OrthoDB" id="7222003at2"/>